<dbReference type="NCBIfam" id="NF045971">
    <property type="entry name" value="conju_CD1110"/>
    <property type="match status" value="1"/>
</dbReference>
<comment type="caution">
    <text evidence="2">The sequence shown here is derived from an EMBL/GenBank/DDBJ whole genome shotgun (WGS) entry which is preliminary data.</text>
</comment>
<gene>
    <name evidence="2" type="ORF">J42TS3_20130</name>
</gene>
<dbReference type="PANTHER" id="PTHR30121:SF6">
    <property type="entry name" value="SLR6007 PROTEIN"/>
    <property type="match status" value="1"/>
</dbReference>
<dbReference type="InterPro" id="IPR043964">
    <property type="entry name" value="P-loop_TraG"/>
</dbReference>
<protein>
    <submittedName>
        <fullName evidence="2">Conjugal transfer protein TraE</fullName>
    </submittedName>
</protein>
<evidence type="ECO:0000313" key="2">
    <source>
        <dbReference type="EMBL" id="GIP52978.1"/>
    </source>
</evidence>
<dbReference type="Gene3D" id="3.40.50.300">
    <property type="entry name" value="P-loop containing nucleotide triphosphate hydrolases"/>
    <property type="match status" value="1"/>
</dbReference>
<feature type="domain" description="TraG P-loop" evidence="1">
    <location>
        <begin position="403"/>
        <end position="709"/>
    </location>
</feature>
<dbReference type="InterPro" id="IPR051162">
    <property type="entry name" value="T4SS_component"/>
</dbReference>
<dbReference type="EMBL" id="BOSL01000005">
    <property type="protein sequence ID" value="GIP52978.1"/>
    <property type="molecule type" value="Genomic_DNA"/>
</dbReference>
<dbReference type="Gene3D" id="1.10.8.730">
    <property type="match status" value="1"/>
</dbReference>
<proteinExistence type="predicted"/>
<dbReference type="InterPro" id="IPR027417">
    <property type="entry name" value="P-loop_NTPase"/>
</dbReference>
<dbReference type="SUPFAM" id="SSF52540">
    <property type="entry name" value="P-loop containing nucleoside triphosphate hydrolases"/>
    <property type="match status" value="1"/>
</dbReference>
<name>A0ABQ4MAG5_9BACL</name>
<sequence>MFEDGICEIIEGFYSKTFKFSDINYQTAKREEQVDIFSRYCEALNYCDPSVMLQITILNRRIDRESFQQNMFSPLVHDALDPYRREMNGMLAEKALEGQNSILREKYLTFSTYATTYHAAIPILARLETDLVGHFKALGCDTHTLSGLERLELLHNQFRPDERFSFTYDHLVESSLTTKDAIAPDSFNFSEKDTFEFGHHTGQVLYLKDLPPDLSDKLISELSDLPIDMTITLHIKSVEQDKAFALVKQKISFMEQQKIDEQKKALKAGYDVDMIPYELRYSLNEAEELLDDLQNKNQRMFKVTLTVYTFSDDIEALNDNIYQIMATARKNNCKMARLEYLQREAMNSVMPVGRNHVEIERTLTTASTAIFVPFTTQELFQNGGMYYGLNAMSRNLIFFDRKTLKAPNGVILGTPGSGKSFAAKREMVNVLLNDPNSEVLIIDPEREYTSLAQGFDGEIIHISAGSKAHINPLDITMDYADEDDPILLKAEFVLSLCELLVGGKQGLSAAQKTVIDRACKLTYQPHFLNPAKNPVPTLKDFYHVLLMQPEQEAQSLALSLELYINGTLSVFSHPTNVDTQKRLVVYDIRDLGKQLRTMGMLIVLDQIWNRITQNRAIGKRTWIYIDEFQLLLVNEYCANYFFELWSRARKWGAIPTGITQNVETLLLSDLARRMLSNSDFIMMLNQATSDRMELAGLLNISNKQLSYVTNSEAGHGLLFAGKSIIPFIDKFPRDTQLYRMMTTKIEEVTEVIEPKEQVEV</sequence>
<dbReference type="Proteomes" id="UP000679992">
    <property type="component" value="Unassembled WGS sequence"/>
</dbReference>
<keyword evidence="3" id="KW-1185">Reference proteome</keyword>
<reference evidence="2 3" key="1">
    <citation type="submission" date="2021-03" db="EMBL/GenBank/DDBJ databases">
        <title>Antimicrobial resistance genes in bacteria isolated from Japanese honey, and their potential for conferring macrolide and lincosamide resistance in the American foulbrood pathogen Paenibacillus larvae.</title>
        <authorList>
            <person name="Okamoto M."/>
            <person name="Kumagai M."/>
            <person name="Kanamori H."/>
            <person name="Takamatsu D."/>
        </authorList>
    </citation>
    <scope>NUCLEOTIDE SEQUENCE [LARGE SCALE GENOMIC DNA]</scope>
    <source>
        <strain evidence="2 3">J42TS3</strain>
    </source>
</reference>
<evidence type="ECO:0000313" key="3">
    <source>
        <dbReference type="Proteomes" id="UP000679992"/>
    </source>
</evidence>
<organism evidence="2 3">
    <name type="scientific">Paenibacillus vini</name>
    <dbReference type="NCBI Taxonomy" id="1476024"/>
    <lineage>
        <taxon>Bacteria</taxon>
        <taxon>Bacillati</taxon>
        <taxon>Bacillota</taxon>
        <taxon>Bacilli</taxon>
        <taxon>Bacillales</taxon>
        <taxon>Paenibacillaceae</taxon>
        <taxon>Paenibacillus</taxon>
    </lineage>
</organism>
<accession>A0ABQ4MAG5</accession>
<dbReference type="Pfam" id="PF19044">
    <property type="entry name" value="P-loop_TraG"/>
    <property type="match status" value="1"/>
</dbReference>
<evidence type="ECO:0000259" key="1">
    <source>
        <dbReference type="Pfam" id="PF19044"/>
    </source>
</evidence>
<dbReference type="PANTHER" id="PTHR30121">
    <property type="entry name" value="UNCHARACTERIZED PROTEIN YJGR-RELATED"/>
    <property type="match status" value="1"/>
</dbReference>